<sequence>MFKRAGSELSHLFVPFAFESRICSSSGKEVSKGGLLVAQRLLEGNAGNIIQPYVFRLFFERRKASVGL</sequence>
<dbReference type="HOGENOM" id="CLU_2787201_0_0_6"/>
<proteinExistence type="predicted"/>
<dbReference type="AlphaFoldDB" id="A0A0H2V633"/>
<evidence type="ECO:0000313" key="2">
    <source>
        <dbReference type="Proteomes" id="UP000001410"/>
    </source>
</evidence>
<organism evidence="1 2">
    <name type="scientific">Escherichia coli O6:H1 (strain CFT073 / ATCC 700928 / UPEC)</name>
    <dbReference type="NCBI Taxonomy" id="199310"/>
    <lineage>
        <taxon>Bacteria</taxon>
        <taxon>Pseudomonadati</taxon>
        <taxon>Pseudomonadota</taxon>
        <taxon>Gammaproteobacteria</taxon>
        <taxon>Enterobacterales</taxon>
        <taxon>Enterobacteriaceae</taxon>
        <taxon>Escherichia</taxon>
    </lineage>
</organism>
<protein>
    <submittedName>
        <fullName evidence="1">Uncharacterized protein</fullName>
    </submittedName>
</protein>
<name>A0A0H2V633_ECOL6</name>
<keyword evidence="2" id="KW-1185">Reference proteome</keyword>
<evidence type="ECO:0000313" key="1">
    <source>
        <dbReference type="EMBL" id="AAN79325.1"/>
    </source>
</evidence>
<dbReference type="KEGG" id="ecc:c0852"/>
<dbReference type="Proteomes" id="UP000001410">
    <property type="component" value="Chromosome"/>
</dbReference>
<dbReference type="EMBL" id="AE014075">
    <property type="protein sequence ID" value="AAN79325.1"/>
    <property type="molecule type" value="Genomic_DNA"/>
</dbReference>
<accession>A0A0H2V633</accession>
<reference evidence="1 2" key="1">
    <citation type="journal article" date="2002" name="Proc. Natl. Acad. Sci. U.S.A.">
        <title>Extensive mosaic structure revealed by the complete genome sequence of uropathogenic Escherichia coli.</title>
        <authorList>
            <person name="Welch R.A."/>
            <person name="Burland V."/>
            <person name="Plunkett G.III."/>
            <person name="Redford P."/>
            <person name="Roesch P."/>
            <person name="Rasko D."/>
            <person name="Buckles E.L."/>
            <person name="Liou S.R."/>
            <person name="Boutin A."/>
            <person name="Hackett J."/>
            <person name="Stroud D."/>
            <person name="Mayhew G.F."/>
            <person name="Rose D.J."/>
            <person name="Zhou S."/>
            <person name="Schwartz D.C."/>
            <person name="Perna N.T."/>
            <person name="Mobley H.L."/>
            <person name="Donnenberg M.S."/>
            <person name="Blattner F.R."/>
        </authorList>
    </citation>
    <scope>NUCLEOTIDE SEQUENCE [LARGE SCALE GENOMIC DNA]</scope>
    <source>
        <strain evidence="2">CFT073 / ATCC 700928 / UPEC</strain>
    </source>
</reference>
<gene>
    <name evidence="1" type="ordered locus">c0852</name>
</gene>